<dbReference type="Pfam" id="PF01757">
    <property type="entry name" value="Acyl_transf_3"/>
    <property type="match status" value="1"/>
</dbReference>
<dbReference type="EMBL" id="JBHRZV010000003">
    <property type="protein sequence ID" value="MFC3927164.1"/>
    <property type="molecule type" value="Genomic_DNA"/>
</dbReference>
<accession>A0ABV8CSQ9</accession>
<comment type="caution">
    <text evidence="3">The sequence shown here is derived from an EMBL/GenBank/DDBJ whole genome shotgun (WGS) entry which is preliminary data.</text>
</comment>
<feature type="transmembrane region" description="Helical" evidence="1">
    <location>
        <begin position="173"/>
        <end position="191"/>
    </location>
</feature>
<keyword evidence="3" id="KW-0012">Acyltransferase</keyword>
<evidence type="ECO:0000259" key="2">
    <source>
        <dbReference type="Pfam" id="PF01757"/>
    </source>
</evidence>
<keyword evidence="1" id="KW-1133">Transmembrane helix</keyword>
<protein>
    <submittedName>
        <fullName evidence="3">Acyltransferase family protein</fullName>
    </submittedName>
</protein>
<feature type="transmembrane region" description="Helical" evidence="1">
    <location>
        <begin position="211"/>
        <end position="231"/>
    </location>
</feature>
<reference evidence="4" key="1">
    <citation type="journal article" date="2019" name="Int. J. Syst. Evol. Microbiol.">
        <title>The Global Catalogue of Microorganisms (GCM) 10K type strain sequencing project: providing services to taxonomists for standard genome sequencing and annotation.</title>
        <authorList>
            <consortium name="The Broad Institute Genomics Platform"/>
            <consortium name="The Broad Institute Genome Sequencing Center for Infectious Disease"/>
            <person name="Wu L."/>
            <person name="Ma J."/>
        </authorList>
    </citation>
    <scope>NUCLEOTIDE SEQUENCE [LARGE SCALE GENOMIC DNA]</scope>
    <source>
        <strain evidence="4">CCUG 67170</strain>
    </source>
</reference>
<keyword evidence="1" id="KW-0472">Membrane</keyword>
<feature type="transmembrane region" description="Helical" evidence="1">
    <location>
        <begin position="63"/>
        <end position="82"/>
    </location>
</feature>
<feature type="transmembrane region" description="Helical" evidence="1">
    <location>
        <begin position="149"/>
        <end position="166"/>
    </location>
</feature>
<keyword evidence="4" id="KW-1185">Reference proteome</keyword>
<sequence>MHHIPGKDFHPWFNGGYVLGFFLFVTGYFMTASFERKRQNNLLDPANAHVSAWQYFWTRVKGLMPASILGFIVVFSIRNYAIKTPLSQISLYLIKAGYEILGLYQIGMNGYTEGTGLEGTGLEGLKGALNAVAESRMGAAPAVLWNGPSWYISAIIITSVIIYYVLVKNRDFFLGFFVPFMIIATYGYTGFAQESGFQRTQLHFLGLPTNIMRVTGGICIGVLMYYVVQWIKEKQIVEKHKAAWNTFAVLLSAFVSWTVWAGISWSEIQNNLFLIPFTVVVIVGQDPISKFLSDQLGKFSVHVGQLSLYIYISHWAYITLFQTAPFSKKAYVPMAFTYIGLCLLTGYVLMLIDTKLIQPKLFKRA</sequence>
<dbReference type="GO" id="GO:0016746">
    <property type="term" value="F:acyltransferase activity"/>
    <property type="evidence" value="ECO:0007669"/>
    <property type="project" value="UniProtKB-KW"/>
</dbReference>
<name>A0ABV8CSQ9_9STRE</name>
<feature type="transmembrane region" description="Helical" evidence="1">
    <location>
        <begin position="243"/>
        <end position="262"/>
    </location>
</feature>
<feature type="domain" description="Acyltransferase 3" evidence="2">
    <location>
        <begin position="13"/>
        <end position="348"/>
    </location>
</feature>
<evidence type="ECO:0000256" key="1">
    <source>
        <dbReference type="SAM" id="Phobius"/>
    </source>
</evidence>
<organism evidence="3 4">
    <name type="scientific">Streptococcus caprae</name>
    <dbReference type="NCBI Taxonomy" id="1640501"/>
    <lineage>
        <taxon>Bacteria</taxon>
        <taxon>Bacillati</taxon>
        <taxon>Bacillota</taxon>
        <taxon>Bacilli</taxon>
        <taxon>Lactobacillales</taxon>
        <taxon>Streptococcaceae</taxon>
        <taxon>Streptococcus</taxon>
    </lineage>
</organism>
<proteinExistence type="predicted"/>
<evidence type="ECO:0000313" key="4">
    <source>
        <dbReference type="Proteomes" id="UP001595807"/>
    </source>
</evidence>
<feature type="transmembrane region" description="Helical" evidence="1">
    <location>
        <begin position="330"/>
        <end position="352"/>
    </location>
</feature>
<keyword evidence="1" id="KW-0812">Transmembrane</keyword>
<dbReference type="Proteomes" id="UP001595807">
    <property type="component" value="Unassembled WGS sequence"/>
</dbReference>
<feature type="transmembrane region" description="Helical" evidence="1">
    <location>
        <begin position="12"/>
        <end position="30"/>
    </location>
</feature>
<evidence type="ECO:0000313" key="3">
    <source>
        <dbReference type="EMBL" id="MFC3927164.1"/>
    </source>
</evidence>
<keyword evidence="3" id="KW-0808">Transferase</keyword>
<feature type="transmembrane region" description="Helical" evidence="1">
    <location>
        <begin position="306"/>
        <end position="324"/>
    </location>
</feature>
<gene>
    <name evidence="3" type="ORF">ACFORF_00755</name>
</gene>
<dbReference type="InterPro" id="IPR002656">
    <property type="entry name" value="Acyl_transf_3_dom"/>
</dbReference>